<feature type="region of interest" description="Disordered" evidence="5">
    <location>
        <begin position="393"/>
        <end position="416"/>
    </location>
</feature>
<evidence type="ECO:0000256" key="1">
    <source>
        <dbReference type="ARBA" id="ARBA00004123"/>
    </source>
</evidence>
<dbReference type="SUPFAM" id="SSF46689">
    <property type="entry name" value="Homeodomain-like"/>
    <property type="match status" value="1"/>
</dbReference>
<proteinExistence type="predicted"/>
<keyword evidence="3" id="KW-0804">Transcription</keyword>
<keyword evidence="4" id="KW-0539">Nucleus</keyword>
<feature type="compositionally biased region" description="Polar residues" evidence="5">
    <location>
        <begin position="265"/>
        <end position="279"/>
    </location>
</feature>
<gene>
    <name evidence="7" type="ORF">M8C21_008222</name>
</gene>
<dbReference type="Proteomes" id="UP001206925">
    <property type="component" value="Unassembled WGS sequence"/>
</dbReference>
<feature type="region of interest" description="Disordered" evidence="5">
    <location>
        <begin position="430"/>
        <end position="457"/>
    </location>
</feature>
<sequence>NTYFCFGFSPPQERSDAATTTCSLASLKMDKDVGKRVEWLHSEKYSAAGDIFGHPQKTTRVGEEYQARIPSLMTENELSQLINVSSVYEFGLSIPVTWVNSQRKNKDESSVVGCETDGDLVPVPCSSSEEWSVIEHDSFILGLYIFGKNLRAVNKFMGDKGMPNVISYYYGKFYRSSEHQKWSMYRKKKRISKSLPGRKIFNGWRLQELLSRLFANVTDECKAIVDTSLAGLVKVRELTSLTVSQPVDNHTSASECGETEHNQTEESQNVDVNHNTAVNNPRPDTKLNLSRDEQPVRKPKVVFKLDPNTKMNLSRDEQPVRKLKLVFKRKTKRQIVDNIKNDNTSGEDEAMEDAACSEKKRTRIVIDLNNPRVGPSSDKDNKSYSAKPLVVSETTTKSNQTHDSLTLANGQRQSRRNRALTTKALEALENGFMNPKKKKREPEDVTRRRVHAKMGHVSSCGSRYVVDGGFDGSSHMVTESPK</sequence>
<dbReference type="EMBL" id="JAMZMK010005915">
    <property type="protein sequence ID" value="KAI7751429.1"/>
    <property type="molecule type" value="Genomic_DNA"/>
</dbReference>
<feature type="domain" description="DUF7952" evidence="6">
    <location>
        <begin position="131"/>
        <end position="224"/>
    </location>
</feature>
<dbReference type="GO" id="GO:0005634">
    <property type="term" value="C:nucleus"/>
    <property type="evidence" value="ECO:0007669"/>
    <property type="project" value="UniProtKB-SubCell"/>
</dbReference>
<dbReference type="GO" id="GO:0003714">
    <property type="term" value="F:transcription corepressor activity"/>
    <property type="evidence" value="ECO:0007669"/>
    <property type="project" value="TreeGrafter"/>
</dbReference>
<feature type="compositionally biased region" description="Basic and acidic residues" evidence="5">
    <location>
        <begin position="283"/>
        <end position="293"/>
    </location>
</feature>
<feature type="non-terminal residue" evidence="7">
    <location>
        <position position="482"/>
    </location>
</feature>
<comment type="subcellular location">
    <subcellularLocation>
        <location evidence="1">Nucleus</location>
    </subcellularLocation>
</comment>
<reference evidence="7" key="1">
    <citation type="submission" date="2022-06" db="EMBL/GenBank/DDBJ databases">
        <title>Uncovering the hologenomic basis of an extraordinary plant invasion.</title>
        <authorList>
            <person name="Bieker V.C."/>
            <person name="Martin M.D."/>
            <person name="Gilbert T."/>
            <person name="Hodgins K."/>
            <person name="Battlay P."/>
            <person name="Petersen B."/>
            <person name="Wilson J."/>
        </authorList>
    </citation>
    <scope>NUCLEOTIDE SEQUENCE</scope>
    <source>
        <strain evidence="7">AA19_3_7</strain>
        <tissue evidence="7">Leaf</tissue>
    </source>
</reference>
<accession>A0AAD5D2C6</accession>
<keyword evidence="2" id="KW-0805">Transcription regulation</keyword>
<dbReference type="PANTHER" id="PTHR13859:SF27">
    <property type="entry name" value="HOMEOBOX-LIKE DOMAIN SUPERFAMILY PROTEIN"/>
    <property type="match status" value="1"/>
</dbReference>
<evidence type="ECO:0000256" key="3">
    <source>
        <dbReference type="ARBA" id="ARBA00023163"/>
    </source>
</evidence>
<dbReference type="PANTHER" id="PTHR13859">
    <property type="entry name" value="ATROPHIN-RELATED"/>
    <property type="match status" value="1"/>
</dbReference>
<dbReference type="InterPro" id="IPR009057">
    <property type="entry name" value="Homeodomain-like_sf"/>
</dbReference>
<keyword evidence="8" id="KW-1185">Reference proteome</keyword>
<evidence type="ECO:0000259" key="6">
    <source>
        <dbReference type="Pfam" id="PF25826"/>
    </source>
</evidence>
<feature type="region of interest" description="Disordered" evidence="5">
    <location>
        <begin position="246"/>
        <end position="293"/>
    </location>
</feature>
<comment type="caution">
    <text evidence="7">The sequence shown here is derived from an EMBL/GenBank/DDBJ whole genome shotgun (WGS) entry which is preliminary data.</text>
</comment>
<organism evidence="7 8">
    <name type="scientific">Ambrosia artemisiifolia</name>
    <name type="common">Common ragweed</name>
    <dbReference type="NCBI Taxonomy" id="4212"/>
    <lineage>
        <taxon>Eukaryota</taxon>
        <taxon>Viridiplantae</taxon>
        <taxon>Streptophyta</taxon>
        <taxon>Embryophyta</taxon>
        <taxon>Tracheophyta</taxon>
        <taxon>Spermatophyta</taxon>
        <taxon>Magnoliopsida</taxon>
        <taxon>eudicotyledons</taxon>
        <taxon>Gunneridae</taxon>
        <taxon>Pentapetalae</taxon>
        <taxon>asterids</taxon>
        <taxon>campanulids</taxon>
        <taxon>Asterales</taxon>
        <taxon>Asteraceae</taxon>
        <taxon>Asteroideae</taxon>
        <taxon>Heliantheae alliance</taxon>
        <taxon>Heliantheae</taxon>
        <taxon>Ambrosia</taxon>
    </lineage>
</organism>
<dbReference type="AlphaFoldDB" id="A0AAD5D2C6"/>
<evidence type="ECO:0000313" key="8">
    <source>
        <dbReference type="Proteomes" id="UP001206925"/>
    </source>
</evidence>
<dbReference type="Gene3D" id="1.10.10.60">
    <property type="entry name" value="Homeodomain-like"/>
    <property type="match status" value="1"/>
</dbReference>
<evidence type="ECO:0000313" key="7">
    <source>
        <dbReference type="EMBL" id="KAI7751429.1"/>
    </source>
</evidence>
<protein>
    <recommendedName>
        <fullName evidence="6">DUF7952 domain-containing protein</fullName>
    </recommendedName>
</protein>
<dbReference type="InterPro" id="IPR057712">
    <property type="entry name" value="DUF7952"/>
</dbReference>
<name>A0AAD5D2C6_AMBAR</name>
<feature type="compositionally biased region" description="Polar residues" evidence="5">
    <location>
        <begin position="393"/>
        <end position="412"/>
    </location>
</feature>
<dbReference type="Pfam" id="PF25826">
    <property type="entry name" value="DUF7952"/>
    <property type="match status" value="1"/>
</dbReference>
<evidence type="ECO:0000256" key="2">
    <source>
        <dbReference type="ARBA" id="ARBA00023015"/>
    </source>
</evidence>
<evidence type="ECO:0000256" key="5">
    <source>
        <dbReference type="SAM" id="MobiDB-lite"/>
    </source>
</evidence>
<evidence type="ECO:0000256" key="4">
    <source>
        <dbReference type="ARBA" id="ARBA00023242"/>
    </source>
</evidence>